<name>A0A941W1Q3_9BACT</name>
<dbReference type="GO" id="GO:0003887">
    <property type="term" value="F:DNA-directed DNA polymerase activity"/>
    <property type="evidence" value="ECO:0007669"/>
    <property type="project" value="InterPro"/>
</dbReference>
<dbReference type="InterPro" id="IPR027417">
    <property type="entry name" value="P-loop_NTPase"/>
</dbReference>
<dbReference type="GO" id="GO:0006261">
    <property type="term" value="P:DNA-templated DNA replication"/>
    <property type="evidence" value="ECO:0007669"/>
    <property type="project" value="TreeGrafter"/>
</dbReference>
<comment type="caution">
    <text evidence="1">The sequence shown here is derived from an EMBL/GenBank/DDBJ whole genome shotgun (WGS) entry which is preliminary data.</text>
</comment>
<reference evidence="1" key="1">
    <citation type="journal article" date="2021" name="ISME J.">
        <title>Fine-scale metabolic discontinuity in a stratified prokaryote microbiome of a Red Sea deep halocline.</title>
        <authorList>
            <person name="Michoud G."/>
            <person name="Ngugi D.K."/>
            <person name="Barozzi A."/>
            <person name="Merlino G."/>
            <person name="Calleja M.L."/>
            <person name="Delgado-Huertas A."/>
            <person name="Moran X.A.G."/>
            <person name="Daffonchio D."/>
        </authorList>
    </citation>
    <scope>NUCLEOTIDE SEQUENCE</scope>
    <source>
        <strain evidence="1">SuakinDeep_MAG55_1</strain>
    </source>
</reference>
<proteinExistence type="predicted"/>
<dbReference type="InterPro" id="IPR050238">
    <property type="entry name" value="DNA_Rep/Repair_Clamp_Loader"/>
</dbReference>
<dbReference type="AlphaFoldDB" id="A0A941W1Q3"/>
<dbReference type="InterPro" id="IPR004622">
    <property type="entry name" value="DNA_pol_HolB"/>
</dbReference>
<dbReference type="Gene3D" id="3.40.50.300">
    <property type="entry name" value="P-loop containing nucleotide triphosphate hydrolases"/>
    <property type="match status" value="1"/>
</dbReference>
<evidence type="ECO:0000313" key="2">
    <source>
        <dbReference type="Proteomes" id="UP000722750"/>
    </source>
</evidence>
<dbReference type="PANTHER" id="PTHR11669:SF8">
    <property type="entry name" value="DNA POLYMERASE III SUBUNIT DELTA"/>
    <property type="match status" value="1"/>
</dbReference>
<dbReference type="SUPFAM" id="SSF52540">
    <property type="entry name" value="P-loop containing nucleoside triphosphate hydrolases"/>
    <property type="match status" value="1"/>
</dbReference>
<accession>A0A941W1Q3</accession>
<organism evidence="1 2">
    <name type="scientific">Candidatus Scalindua arabica</name>
    <dbReference type="NCBI Taxonomy" id="1127984"/>
    <lineage>
        <taxon>Bacteria</taxon>
        <taxon>Pseudomonadati</taxon>
        <taxon>Planctomycetota</taxon>
        <taxon>Candidatus Brocadiia</taxon>
        <taxon>Candidatus Brocadiales</taxon>
        <taxon>Candidatus Scalinduaceae</taxon>
        <taxon>Candidatus Scalindua</taxon>
    </lineage>
</organism>
<dbReference type="Proteomes" id="UP000722750">
    <property type="component" value="Unassembled WGS sequence"/>
</dbReference>
<dbReference type="PANTHER" id="PTHR11669">
    <property type="entry name" value="REPLICATION FACTOR C / DNA POLYMERASE III GAMMA-TAU SUBUNIT"/>
    <property type="match status" value="1"/>
</dbReference>
<dbReference type="GO" id="GO:0008408">
    <property type="term" value="F:3'-5' exonuclease activity"/>
    <property type="evidence" value="ECO:0007669"/>
    <property type="project" value="InterPro"/>
</dbReference>
<evidence type="ECO:0000313" key="1">
    <source>
        <dbReference type="EMBL" id="MBS1257763.1"/>
    </source>
</evidence>
<dbReference type="NCBIfam" id="TIGR00678">
    <property type="entry name" value="holB"/>
    <property type="match status" value="1"/>
</dbReference>
<sequence>MAFSDILAQDHITDHFRKTITSNHLSHAYIFTGQDGIGKTLLAKEFSKAIFCSEKEGDSCNLCNNCVRIENSNHPDIHWIEIEEKAKFLKIDSIRDLQQSVTLCPVESNYKLFIIKDTDRMNEEASNCLLKTLEEPPASTIIILIANSLTLVKETIKSRCQIIRFHPIPAHVIEDQLIKRFDADAGKVGWVSRFSSGSLGSAFELLEDNYYEKNRDIVNRIGVSGIDNLLLAEEVIDSYLGSSETLEEKRQALRRILNCILQFYRDVLVVKVRNVYGTGKKASPLFNEDHKDALQRCAGNLTQRQITAIINDILESIKYIDYNLNINLLVENIFTRIAMLNSSERE</sequence>
<dbReference type="EMBL" id="JAANXD010000035">
    <property type="protein sequence ID" value="MBS1257763.1"/>
    <property type="molecule type" value="Genomic_DNA"/>
</dbReference>
<gene>
    <name evidence="1" type="ORF">MAG551_00810</name>
</gene>
<dbReference type="FunFam" id="3.40.50.300:FF:001255">
    <property type="entry name" value="DNA polymerase III subunit delta"/>
    <property type="match status" value="1"/>
</dbReference>
<protein>
    <submittedName>
        <fullName evidence="1">DNA polymerase III subunit gamma/tau</fullName>
    </submittedName>
</protein>
<dbReference type="Pfam" id="PF13177">
    <property type="entry name" value="DNA_pol3_delta2"/>
    <property type="match status" value="1"/>
</dbReference>